<accession>A0A9X1CE22</accession>
<dbReference type="Proteomes" id="UP001138793">
    <property type="component" value="Unassembled WGS sequence"/>
</dbReference>
<keyword evidence="1" id="KW-0812">Transmembrane</keyword>
<dbReference type="EMBL" id="JAGGMB010000019">
    <property type="protein sequence ID" value="MBP2079646.1"/>
    <property type="molecule type" value="Genomic_DNA"/>
</dbReference>
<protein>
    <submittedName>
        <fullName evidence="2">Uncharacterized protein</fullName>
    </submittedName>
</protein>
<comment type="caution">
    <text evidence="2">The sequence shown here is derived from an EMBL/GenBank/DDBJ whole genome shotgun (WGS) entry which is preliminary data.</text>
</comment>
<dbReference type="RefSeq" id="WP_149472870.1">
    <property type="nucleotide sequence ID" value="NZ_JAGGMB010000019.1"/>
</dbReference>
<evidence type="ECO:0000313" key="3">
    <source>
        <dbReference type="Proteomes" id="UP001138793"/>
    </source>
</evidence>
<keyword evidence="3" id="KW-1185">Reference proteome</keyword>
<keyword evidence="1" id="KW-1133">Transmembrane helix</keyword>
<keyword evidence="1" id="KW-0472">Membrane</keyword>
<feature type="transmembrane region" description="Helical" evidence="1">
    <location>
        <begin position="7"/>
        <end position="31"/>
    </location>
</feature>
<organism evidence="2 3">
    <name type="scientific">Oceanobacillus polygoni</name>
    <dbReference type="NCBI Taxonomy" id="1235259"/>
    <lineage>
        <taxon>Bacteria</taxon>
        <taxon>Bacillati</taxon>
        <taxon>Bacillota</taxon>
        <taxon>Bacilli</taxon>
        <taxon>Bacillales</taxon>
        <taxon>Bacillaceae</taxon>
        <taxon>Oceanobacillus</taxon>
    </lineage>
</organism>
<gene>
    <name evidence="2" type="ORF">J2Z64_003945</name>
</gene>
<proteinExistence type="predicted"/>
<name>A0A9X1CE22_9BACI</name>
<sequence>MSGVDKFILASIILFMNLMSSVMLLFAFVYFGGDYLDLLEDGLLTGIYVMIVWFLLLFFQYYVTVRLVDNSKIYKEKE</sequence>
<evidence type="ECO:0000313" key="2">
    <source>
        <dbReference type="EMBL" id="MBP2079646.1"/>
    </source>
</evidence>
<evidence type="ECO:0000256" key="1">
    <source>
        <dbReference type="SAM" id="Phobius"/>
    </source>
</evidence>
<reference evidence="2" key="1">
    <citation type="submission" date="2021-03" db="EMBL/GenBank/DDBJ databases">
        <title>Genomic Encyclopedia of Type Strains, Phase IV (KMG-IV): sequencing the most valuable type-strain genomes for metagenomic binning, comparative biology and taxonomic classification.</title>
        <authorList>
            <person name="Goeker M."/>
        </authorList>
    </citation>
    <scope>NUCLEOTIDE SEQUENCE</scope>
    <source>
        <strain evidence="2">DSM 107338</strain>
    </source>
</reference>
<dbReference type="AlphaFoldDB" id="A0A9X1CE22"/>
<feature type="transmembrane region" description="Helical" evidence="1">
    <location>
        <begin position="43"/>
        <end position="63"/>
    </location>
</feature>